<sequence>MYFTFTFVDSSFLQMEPSVTCMVFLISRNIFIARLSVLFCKQRWHLDWLRECIDYLIDPSLARSIK</sequence>
<keyword evidence="2" id="KW-1185">Reference proteome</keyword>
<comment type="caution">
    <text evidence="1">The sequence shown here is derived from an EMBL/GenBank/DDBJ whole genome shotgun (WGS) entry which is preliminary data.</text>
</comment>
<evidence type="ECO:0000313" key="1">
    <source>
        <dbReference type="EMBL" id="KAH7373732.1"/>
    </source>
</evidence>
<name>A0A8T2SVA2_CERRI</name>
<gene>
    <name evidence="1" type="ORF">KP509_17G072100</name>
</gene>
<accession>A0A8T2SVA2</accession>
<protein>
    <submittedName>
        <fullName evidence="1">Uncharacterized protein</fullName>
    </submittedName>
</protein>
<dbReference type="Proteomes" id="UP000825935">
    <property type="component" value="Chromosome 17"/>
</dbReference>
<dbReference type="AlphaFoldDB" id="A0A8T2SVA2"/>
<evidence type="ECO:0000313" key="2">
    <source>
        <dbReference type="Proteomes" id="UP000825935"/>
    </source>
</evidence>
<organism evidence="1 2">
    <name type="scientific">Ceratopteris richardii</name>
    <name type="common">Triangle waterfern</name>
    <dbReference type="NCBI Taxonomy" id="49495"/>
    <lineage>
        <taxon>Eukaryota</taxon>
        <taxon>Viridiplantae</taxon>
        <taxon>Streptophyta</taxon>
        <taxon>Embryophyta</taxon>
        <taxon>Tracheophyta</taxon>
        <taxon>Polypodiopsida</taxon>
        <taxon>Polypodiidae</taxon>
        <taxon>Polypodiales</taxon>
        <taxon>Pteridineae</taxon>
        <taxon>Pteridaceae</taxon>
        <taxon>Parkerioideae</taxon>
        <taxon>Ceratopteris</taxon>
    </lineage>
</organism>
<proteinExistence type="predicted"/>
<reference evidence="1" key="1">
    <citation type="submission" date="2021-08" db="EMBL/GenBank/DDBJ databases">
        <title>WGS assembly of Ceratopteris richardii.</title>
        <authorList>
            <person name="Marchant D.B."/>
            <person name="Chen G."/>
            <person name="Jenkins J."/>
            <person name="Shu S."/>
            <person name="Leebens-Mack J."/>
            <person name="Grimwood J."/>
            <person name="Schmutz J."/>
            <person name="Soltis P."/>
            <person name="Soltis D."/>
            <person name="Chen Z.-H."/>
        </authorList>
    </citation>
    <scope>NUCLEOTIDE SEQUENCE</scope>
    <source>
        <strain evidence="1">Whitten #5841</strain>
        <tissue evidence="1">Leaf</tissue>
    </source>
</reference>
<dbReference type="EMBL" id="CM035422">
    <property type="protein sequence ID" value="KAH7373732.1"/>
    <property type="molecule type" value="Genomic_DNA"/>
</dbReference>